<evidence type="ECO:0000313" key="2">
    <source>
        <dbReference type="Proteomes" id="UP000887575"/>
    </source>
</evidence>
<feature type="compositionally biased region" description="Polar residues" evidence="1">
    <location>
        <begin position="118"/>
        <end position="131"/>
    </location>
</feature>
<feature type="compositionally biased region" description="Polar residues" evidence="1">
    <location>
        <begin position="39"/>
        <end position="71"/>
    </location>
</feature>
<name>A0AAF3EEN3_9BILA</name>
<keyword evidence="2" id="KW-1185">Reference proteome</keyword>
<feature type="region of interest" description="Disordered" evidence="1">
    <location>
        <begin position="1"/>
        <end position="71"/>
    </location>
</feature>
<proteinExistence type="predicted"/>
<dbReference type="AlphaFoldDB" id="A0AAF3EEN3"/>
<feature type="compositionally biased region" description="Polar residues" evidence="1">
    <location>
        <begin position="212"/>
        <end position="226"/>
    </location>
</feature>
<evidence type="ECO:0000256" key="1">
    <source>
        <dbReference type="SAM" id="MobiDB-lite"/>
    </source>
</evidence>
<sequence>MANKWAQDDDDDDNADNPQFLASFAQSQNSNQANAQQVPGKTTRQGNSAPMQQSDQRSNAPPQPIVQQQNSLSNRLTTAYVEYRGSFPVNAANLPPIVRPEARYPLQSNYRRGGNSGCFPQQHPQQMNYRQQPPRHFPGQSFQQIQQYDRGQGQNYQQQQYPPQVRGGEGRSGSRGHDSQKFTPQSGSDRQFQYNAPRRPSGQLRNGYRPNGQLSYRGSQNPSGTRTFELITGDEHLENENANEKEKAAFVVCAFNPMHLYPSSGIQAHQSTCPNRPVSQ</sequence>
<reference evidence="3" key="1">
    <citation type="submission" date="2024-02" db="UniProtKB">
        <authorList>
            <consortium name="WormBaseParasite"/>
        </authorList>
    </citation>
    <scope>IDENTIFICATION</scope>
</reference>
<dbReference type="WBParaSite" id="MBELARI_LOCUS12440.2">
    <property type="protein sequence ID" value="MBELARI_LOCUS12440.2"/>
    <property type="gene ID" value="MBELARI_LOCUS12440"/>
</dbReference>
<feature type="region of interest" description="Disordered" evidence="1">
    <location>
        <begin position="107"/>
        <end position="227"/>
    </location>
</feature>
<protein>
    <submittedName>
        <fullName evidence="3">Enamelin</fullName>
    </submittedName>
</protein>
<feature type="compositionally biased region" description="Low complexity" evidence="1">
    <location>
        <begin position="22"/>
        <end position="37"/>
    </location>
</feature>
<evidence type="ECO:0000313" key="3">
    <source>
        <dbReference type="WBParaSite" id="MBELARI_LOCUS12440.2"/>
    </source>
</evidence>
<dbReference type="Proteomes" id="UP000887575">
    <property type="component" value="Unassembled WGS sequence"/>
</dbReference>
<accession>A0AAF3EEN3</accession>
<feature type="compositionally biased region" description="Polar residues" evidence="1">
    <location>
        <begin position="181"/>
        <end position="194"/>
    </location>
</feature>
<organism evidence="2 3">
    <name type="scientific">Mesorhabditis belari</name>
    <dbReference type="NCBI Taxonomy" id="2138241"/>
    <lineage>
        <taxon>Eukaryota</taxon>
        <taxon>Metazoa</taxon>
        <taxon>Ecdysozoa</taxon>
        <taxon>Nematoda</taxon>
        <taxon>Chromadorea</taxon>
        <taxon>Rhabditida</taxon>
        <taxon>Rhabditina</taxon>
        <taxon>Rhabditomorpha</taxon>
        <taxon>Rhabditoidea</taxon>
        <taxon>Rhabditidae</taxon>
        <taxon>Mesorhabditinae</taxon>
        <taxon>Mesorhabditis</taxon>
    </lineage>
</organism>
<feature type="compositionally biased region" description="Low complexity" evidence="1">
    <location>
        <begin position="143"/>
        <end position="166"/>
    </location>
</feature>